<dbReference type="Proteomes" id="UP000481339">
    <property type="component" value="Unassembled WGS sequence"/>
</dbReference>
<evidence type="ECO:0000313" key="3">
    <source>
        <dbReference type="Proteomes" id="UP000481339"/>
    </source>
</evidence>
<feature type="region of interest" description="Disordered" evidence="1">
    <location>
        <begin position="198"/>
        <end position="230"/>
    </location>
</feature>
<feature type="compositionally biased region" description="Low complexity" evidence="1">
    <location>
        <begin position="199"/>
        <end position="216"/>
    </location>
</feature>
<gene>
    <name evidence="2" type="ORF">F8O02_02830</name>
</gene>
<comment type="caution">
    <text evidence="2">The sequence shown here is derived from an EMBL/GenBank/DDBJ whole genome shotgun (WGS) entry which is preliminary data.</text>
</comment>
<dbReference type="AlphaFoldDB" id="A0A7C8BQ80"/>
<dbReference type="EMBL" id="WBKA01000002">
    <property type="protein sequence ID" value="KAB1632819.1"/>
    <property type="molecule type" value="Genomic_DNA"/>
</dbReference>
<dbReference type="OrthoDB" id="3210980at2"/>
<dbReference type="Pfam" id="PF11452">
    <property type="entry name" value="DUF3000"/>
    <property type="match status" value="1"/>
</dbReference>
<name>A0A7C8BQ80_9MICO</name>
<evidence type="ECO:0000256" key="1">
    <source>
        <dbReference type="SAM" id="MobiDB-lite"/>
    </source>
</evidence>
<sequence>MTAQRDDGRRGTPPGQGFARIVRELETTPHRPDIVLERIAPPTRLTREAVAFAVEVDHHAAFVHSRAAARFVLLHDPEPPAIWASTLRVICYVKAPLEPDLGLDPFVAGVAWSWLEDALVDEHAVHRSLSGTVTKTINTGFGVLSSQTDGTEVELRASWSAEPSAPVRPHLLAWIDLIAHAASLPPVSDGVAVLQPSLAGAAPRPGHGVAGPAGRPGARERHPAKGDARR</sequence>
<reference evidence="2 3" key="1">
    <citation type="submission" date="2019-09" db="EMBL/GenBank/DDBJ databases">
        <title>Phylogeny of genus Pseudoclavibacter and closely related genus.</title>
        <authorList>
            <person name="Li Y."/>
        </authorList>
    </citation>
    <scope>NUCLEOTIDE SEQUENCE [LARGE SCALE GENOMIC DNA]</scope>
    <source>
        <strain evidence="2 3">JCM 16921</strain>
    </source>
</reference>
<feature type="compositionally biased region" description="Basic and acidic residues" evidence="1">
    <location>
        <begin position="217"/>
        <end position="230"/>
    </location>
</feature>
<keyword evidence="3" id="KW-1185">Reference proteome</keyword>
<protein>
    <submittedName>
        <fullName evidence="2">DUF3000 family protein</fullName>
    </submittedName>
</protein>
<organism evidence="2 3">
    <name type="scientific">Pseudoclavibacter caeni</name>
    <dbReference type="NCBI Taxonomy" id="908846"/>
    <lineage>
        <taxon>Bacteria</taxon>
        <taxon>Bacillati</taxon>
        <taxon>Actinomycetota</taxon>
        <taxon>Actinomycetes</taxon>
        <taxon>Micrococcales</taxon>
        <taxon>Microbacteriaceae</taxon>
        <taxon>Pseudoclavibacter</taxon>
    </lineage>
</organism>
<accession>A0A7C8BQ80</accession>
<proteinExistence type="predicted"/>
<dbReference type="InterPro" id="IPR021555">
    <property type="entry name" value="DUF3000"/>
</dbReference>
<evidence type="ECO:0000313" key="2">
    <source>
        <dbReference type="EMBL" id="KAB1632819.1"/>
    </source>
</evidence>
<dbReference type="RefSeq" id="WP_158035741.1">
    <property type="nucleotide sequence ID" value="NZ_BAAAZV010000003.1"/>
</dbReference>